<protein>
    <submittedName>
        <fullName evidence="1">DUF4834 family protein</fullName>
    </submittedName>
</protein>
<reference evidence="1 2" key="1">
    <citation type="submission" date="2019-06" db="EMBL/GenBank/DDBJ databases">
        <title>Echinicola alkalisoli sp. nov. isolated from saline soil.</title>
        <authorList>
            <person name="Sun J.-Q."/>
            <person name="Xu L."/>
        </authorList>
    </citation>
    <scope>NUCLEOTIDE SEQUENCE [LARGE SCALE GENOMIC DNA]</scope>
    <source>
        <strain evidence="1 2">LN3S3</strain>
    </source>
</reference>
<dbReference type="Proteomes" id="UP000316614">
    <property type="component" value="Chromosome"/>
</dbReference>
<dbReference type="AlphaFoldDB" id="A0A514CE96"/>
<dbReference type="OrthoDB" id="840298at2"/>
<gene>
    <name evidence="1" type="ORF">FKX85_03465</name>
</gene>
<dbReference type="RefSeq" id="WP_137401287.1">
    <property type="nucleotide sequence ID" value="NZ_CP041253.1"/>
</dbReference>
<dbReference type="Pfam" id="PF16118">
    <property type="entry name" value="DUF4834"/>
    <property type="match status" value="1"/>
</dbReference>
<organism evidence="1 2">
    <name type="scientific">Echinicola soli</name>
    <dbReference type="NCBI Taxonomy" id="2591634"/>
    <lineage>
        <taxon>Bacteria</taxon>
        <taxon>Pseudomonadati</taxon>
        <taxon>Bacteroidota</taxon>
        <taxon>Cytophagia</taxon>
        <taxon>Cytophagales</taxon>
        <taxon>Cyclobacteriaceae</taxon>
        <taxon>Echinicola</taxon>
    </lineage>
</organism>
<evidence type="ECO:0000313" key="2">
    <source>
        <dbReference type="Proteomes" id="UP000316614"/>
    </source>
</evidence>
<dbReference type="InterPro" id="IPR032272">
    <property type="entry name" value="DUF4834"/>
</dbReference>
<dbReference type="EMBL" id="CP041253">
    <property type="protein sequence ID" value="QDH78145.1"/>
    <property type="molecule type" value="Genomic_DNA"/>
</dbReference>
<sequence>MIKFLLIVLGVGWLLGQLVRYFLRSKLARFAQQVNQAAKEQEQAQRRANDNGDIHVDYVPKSYDERRSKDIKGGEYVDYEEVKD</sequence>
<evidence type="ECO:0000313" key="1">
    <source>
        <dbReference type="EMBL" id="QDH78145.1"/>
    </source>
</evidence>
<dbReference type="KEGG" id="echi:FKX85_03465"/>
<name>A0A514CE96_9BACT</name>
<proteinExistence type="predicted"/>
<accession>A0A514CE96</accession>
<keyword evidence="2" id="KW-1185">Reference proteome</keyword>